<reference evidence="6" key="1">
    <citation type="submission" date="2018-05" db="EMBL/GenBank/DDBJ databases">
        <authorList>
            <person name="Lanie J.A."/>
            <person name="Ng W.-L."/>
            <person name="Kazmierczak K.M."/>
            <person name="Andrzejewski T.M."/>
            <person name="Davidsen T.M."/>
            <person name="Wayne K.J."/>
            <person name="Tettelin H."/>
            <person name="Glass J.I."/>
            <person name="Rusch D."/>
            <person name="Podicherti R."/>
            <person name="Tsui H.-C.T."/>
            <person name="Winkler M.E."/>
        </authorList>
    </citation>
    <scope>NUCLEOTIDE SEQUENCE</scope>
</reference>
<dbReference type="InterPro" id="IPR005474">
    <property type="entry name" value="Transketolase_N"/>
</dbReference>
<dbReference type="SMART" id="SM00861">
    <property type="entry name" value="Transket_pyr"/>
    <property type="match status" value="1"/>
</dbReference>
<comment type="cofactor">
    <cofactor evidence="1">
        <name>Mn(2+)</name>
        <dbReference type="ChEBI" id="CHEBI:29035"/>
    </cofactor>
</comment>
<evidence type="ECO:0000256" key="3">
    <source>
        <dbReference type="ARBA" id="ARBA00001964"/>
    </source>
</evidence>
<evidence type="ECO:0000256" key="1">
    <source>
        <dbReference type="ARBA" id="ARBA00001936"/>
    </source>
</evidence>
<dbReference type="InterPro" id="IPR009014">
    <property type="entry name" value="Transketo_C/PFOR_II"/>
</dbReference>
<dbReference type="Pfam" id="PF02780">
    <property type="entry name" value="Transketolase_C"/>
    <property type="match status" value="1"/>
</dbReference>
<dbReference type="Pfam" id="PF02779">
    <property type="entry name" value="Transket_pyr"/>
    <property type="match status" value="1"/>
</dbReference>
<gene>
    <name evidence="6" type="ORF">METZ01_LOCUS165281</name>
</gene>
<accession>A0A382BGW2</accession>
<comment type="similarity">
    <text evidence="4">Belongs to the transketolase family.</text>
</comment>
<dbReference type="Gene3D" id="3.40.50.920">
    <property type="match status" value="1"/>
</dbReference>
<dbReference type="PANTHER" id="PTHR43825">
    <property type="entry name" value="PYRUVATE DEHYDROGENASE E1 COMPONENT"/>
    <property type="match status" value="1"/>
</dbReference>
<dbReference type="InterPro" id="IPR029061">
    <property type="entry name" value="THDP-binding"/>
</dbReference>
<dbReference type="SUPFAM" id="SSF52518">
    <property type="entry name" value="Thiamin diphosphate-binding fold (THDP-binding)"/>
    <property type="match status" value="2"/>
</dbReference>
<dbReference type="Pfam" id="PF00456">
    <property type="entry name" value="Transketolase_N"/>
    <property type="match status" value="1"/>
</dbReference>
<feature type="non-terminal residue" evidence="6">
    <location>
        <position position="1"/>
    </location>
</feature>
<protein>
    <recommendedName>
        <fullName evidence="5">Transketolase-like pyrimidine-binding domain-containing protein</fullName>
    </recommendedName>
</protein>
<dbReference type="SUPFAM" id="SSF52922">
    <property type="entry name" value="TK C-terminal domain-like"/>
    <property type="match status" value="1"/>
</dbReference>
<dbReference type="CDD" id="cd02012">
    <property type="entry name" value="TPP_TK"/>
    <property type="match status" value="1"/>
</dbReference>
<proteinExistence type="inferred from homology"/>
<feature type="non-terminal residue" evidence="6">
    <location>
        <position position="608"/>
    </location>
</feature>
<dbReference type="Gene3D" id="3.40.50.970">
    <property type="match status" value="2"/>
</dbReference>
<evidence type="ECO:0000256" key="4">
    <source>
        <dbReference type="ARBA" id="ARBA00007131"/>
    </source>
</evidence>
<evidence type="ECO:0000259" key="5">
    <source>
        <dbReference type="SMART" id="SM00861"/>
    </source>
</evidence>
<dbReference type="InterPro" id="IPR005475">
    <property type="entry name" value="Transketolase-like_Pyr-bd"/>
</dbReference>
<dbReference type="EMBL" id="UINC01029538">
    <property type="protein sequence ID" value="SVB12427.1"/>
    <property type="molecule type" value="Genomic_DNA"/>
</dbReference>
<dbReference type="GO" id="GO:0005737">
    <property type="term" value="C:cytoplasm"/>
    <property type="evidence" value="ECO:0007669"/>
    <property type="project" value="UniProtKB-ARBA"/>
</dbReference>
<evidence type="ECO:0000256" key="2">
    <source>
        <dbReference type="ARBA" id="ARBA00001946"/>
    </source>
</evidence>
<sequence length="608" mass="66473">MTAQQSAMDTKQVPAPHSDLLGQLSYVPAEVFDRLSGLDASAEQRAAIFSALCRINVLYMVAKAGSGHLGTCFSSLDIMSWVYLEELRNVEDGDGNCDIFFSSKGHDAPSQYAVLIARGLLDFGLIHQLRRLHGLPGHPHVETPYLHCNTGSLGMGISKAKGMAEANRLNGIDRKVFVMTGDGELQEGQIWESLSSAARRGLSEITAIVDHNKIQSDTWVRDVSPLGDLEAKFAGFGWHVARCDGHDFGALNATLRDFEAITDKPKVLIADTIKGKGVSFMESAAIGPDGFYHYHSGAPTDDEYDRGLEELLESARGLLVDTGVHDLPLQHSDRLVRRQHGKQERLVVAYSKALVEQAESDPSIVVLDADLILDCGLIPYQERFPDRYIQCGIAEQDMVSQAGGLALMGMTPIAHSFACFLSTRPNEQIYNNATENKKVIYVGSLAGLLPGGPGHSHQSVRDISVLGAVPNLILIEPCMEIEVTKALQFCLNGTDQSSYLRLCSMGWQMPFTLPDNYEMIEGRGVVVREGTDAVAIGYGPWLLSNAWHAAEHLADNNGVSLRVINLPWLNRIDGEWLHEAINGCDWVFALDNHYVHGGQGQMVLSKLA</sequence>
<name>A0A382BGW2_9ZZZZ</name>
<dbReference type="PANTHER" id="PTHR43825:SF1">
    <property type="entry name" value="TRANSKETOLASE-LIKE PYRIMIDINE-BINDING DOMAIN-CONTAINING PROTEIN"/>
    <property type="match status" value="1"/>
</dbReference>
<dbReference type="CDD" id="cd07033">
    <property type="entry name" value="TPP_PYR_DXS_TK_like"/>
    <property type="match status" value="1"/>
</dbReference>
<dbReference type="InterPro" id="IPR033248">
    <property type="entry name" value="Transketolase_C"/>
</dbReference>
<organism evidence="6">
    <name type="scientific">marine metagenome</name>
    <dbReference type="NCBI Taxonomy" id="408172"/>
    <lineage>
        <taxon>unclassified sequences</taxon>
        <taxon>metagenomes</taxon>
        <taxon>ecological metagenomes</taxon>
    </lineage>
</organism>
<evidence type="ECO:0000313" key="6">
    <source>
        <dbReference type="EMBL" id="SVB12427.1"/>
    </source>
</evidence>
<comment type="cofactor">
    <cofactor evidence="2">
        <name>Mg(2+)</name>
        <dbReference type="ChEBI" id="CHEBI:18420"/>
    </cofactor>
</comment>
<comment type="cofactor">
    <cofactor evidence="3">
        <name>thiamine diphosphate</name>
        <dbReference type="ChEBI" id="CHEBI:58937"/>
    </cofactor>
</comment>
<dbReference type="InterPro" id="IPR051157">
    <property type="entry name" value="PDH/Transketolase"/>
</dbReference>
<dbReference type="AlphaFoldDB" id="A0A382BGW2"/>
<feature type="domain" description="Transketolase-like pyrimidine-binding" evidence="5">
    <location>
        <begin position="344"/>
        <end position="509"/>
    </location>
</feature>